<evidence type="ECO:0000256" key="2">
    <source>
        <dbReference type="ARBA" id="ARBA00022692"/>
    </source>
</evidence>
<dbReference type="RefSeq" id="XP_013858577.1">
    <property type="nucleotide sequence ID" value="XM_014003123.1"/>
</dbReference>
<protein>
    <submittedName>
        <fullName evidence="7">Organic solute transporter subunit alpha</fullName>
    </submittedName>
</protein>
<dbReference type="STRING" id="52670.A0A2I4ASV8"/>
<dbReference type="KEGG" id="alim:106514041"/>
<keyword evidence="4 5" id="KW-0472">Membrane</keyword>
<keyword evidence="6" id="KW-1185">Reference proteome</keyword>
<sequence length="263" mass="29397">MEDLRAMEESLNSTIDPACLQEPPLAIDMINQLDVFGMCLYAMLSFMSCLTLLLYLEQCWFVYKKTPYPKKTTIIWISGAAPAISTMACLGMWIPRAVMITDMASNSYFAVVVYKVLVLLIEELGGSTDFLHRFSGKPFRINTGPCCCCCCCLPQVPMSRRMLFILKVGALQYAILKTALSVLAVVLWTNGNFDLSDLEITGAAIWLNPFIGVLTIVSLWPVAIIFMNTNRFLRSISIVPKYAMYQLILVLSQLQTSIINILA</sequence>
<dbReference type="AlphaFoldDB" id="A0A2I4ASV8"/>
<reference evidence="7" key="1">
    <citation type="submission" date="2025-08" db="UniProtKB">
        <authorList>
            <consortium name="RefSeq"/>
        </authorList>
    </citation>
    <scope>IDENTIFICATION</scope>
</reference>
<evidence type="ECO:0000256" key="5">
    <source>
        <dbReference type="SAM" id="Phobius"/>
    </source>
</evidence>
<dbReference type="Pfam" id="PF03619">
    <property type="entry name" value="Solute_trans_a"/>
    <property type="match status" value="1"/>
</dbReference>
<dbReference type="GO" id="GO:0016020">
    <property type="term" value="C:membrane"/>
    <property type="evidence" value="ECO:0007669"/>
    <property type="project" value="UniProtKB-SubCell"/>
</dbReference>
<feature type="transmembrane region" description="Helical" evidence="5">
    <location>
        <begin position="164"/>
        <end position="189"/>
    </location>
</feature>
<evidence type="ECO:0000256" key="4">
    <source>
        <dbReference type="ARBA" id="ARBA00023136"/>
    </source>
</evidence>
<dbReference type="Proteomes" id="UP000192220">
    <property type="component" value="Unplaced"/>
</dbReference>
<evidence type="ECO:0000313" key="6">
    <source>
        <dbReference type="Proteomes" id="UP000192220"/>
    </source>
</evidence>
<accession>A0A2I4ASV8</accession>
<evidence type="ECO:0000256" key="1">
    <source>
        <dbReference type="ARBA" id="ARBA00004141"/>
    </source>
</evidence>
<dbReference type="InterPro" id="IPR005178">
    <property type="entry name" value="Ostalpha/TMEM184C"/>
</dbReference>
<keyword evidence="2 5" id="KW-0812">Transmembrane</keyword>
<feature type="transmembrane region" description="Helical" evidence="5">
    <location>
        <begin position="209"/>
        <end position="230"/>
    </location>
</feature>
<dbReference type="SMART" id="SM01417">
    <property type="entry name" value="Solute_trans_a"/>
    <property type="match status" value="1"/>
</dbReference>
<dbReference type="PANTHER" id="PTHR23423">
    <property type="entry name" value="ORGANIC SOLUTE TRANSPORTER-RELATED"/>
    <property type="match status" value="1"/>
</dbReference>
<feature type="non-terminal residue" evidence="7">
    <location>
        <position position="263"/>
    </location>
</feature>
<evidence type="ECO:0000256" key="3">
    <source>
        <dbReference type="ARBA" id="ARBA00022989"/>
    </source>
</evidence>
<keyword evidence="3 5" id="KW-1133">Transmembrane helix</keyword>
<feature type="transmembrane region" description="Helical" evidence="5">
    <location>
        <begin position="35"/>
        <end position="55"/>
    </location>
</feature>
<dbReference type="GeneID" id="106514041"/>
<proteinExistence type="predicted"/>
<feature type="transmembrane region" description="Helical" evidence="5">
    <location>
        <begin position="75"/>
        <end position="95"/>
    </location>
</feature>
<name>A0A2I4ASV8_AUSLI</name>
<evidence type="ECO:0000313" key="7">
    <source>
        <dbReference type="RefSeq" id="XP_013858577.1"/>
    </source>
</evidence>
<dbReference type="InParanoid" id="A0A2I4ASV8"/>
<comment type="subcellular location">
    <subcellularLocation>
        <location evidence="1">Membrane</location>
        <topology evidence="1">Multi-pass membrane protein</topology>
    </subcellularLocation>
</comment>
<dbReference type="OrthoDB" id="5832279at2759"/>
<gene>
    <name evidence="7" type="primary">LOC106514041</name>
</gene>
<organism evidence="6 7">
    <name type="scientific">Austrofundulus limnaeus</name>
    <name type="common">Annual killifish</name>
    <dbReference type="NCBI Taxonomy" id="52670"/>
    <lineage>
        <taxon>Eukaryota</taxon>
        <taxon>Metazoa</taxon>
        <taxon>Chordata</taxon>
        <taxon>Craniata</taxon>
        <taxon>Vertebrata</taxon>
        <taxon>Euteleostomi</taxon>
        <taxon>Actinopterygii</taxon>
        <taxon>Neopterygii</taxon>
        <taxon>Teleostei</taxon>
        <taxon>Neoteleostei</taxon>
        <taxon>Acanthomorphata</taxon>
        <taxon>Ovalentaria</taxon>
        <taxon>Atherinomorphae</taxon>
        <taxon>Cyprinodontiformes</taxon>
        <taxon>Rivulidae</taxon>
        <taxon>Austrofundulus</taxon>
    </lineage>
</organism>